<evidence type="ECO:0000313" key="2">
    <source>
        <dbReference type="EMBL" id="KIY74361.1"/>
    </source>
</evidence>
<evidence type="ECO:0000313" key="3">
    <source>
        <dbReference type="Proteomes" id="UP000054007"/>
    </source>
</evidence>
<reference evidence="2 3" key="1">
    <citation type="journal article" date="2015" name="Fungal Genet. Biol.">
        <title>Evolution of novel wood decay mechanisms in Agaricales revealed by the genome sequences of Fistulina hepatica and Cylindrobasidium torrendii.</title>
        <authorList>
            <person name="Floudas D."/>
            <person name="Held B.W."/>
            <person name="Riley R."/>
            <person name="Nagy L.G."/>
            <person name="Koehler G."/>
            <person name="Ransdell A.S."/>
            <person name="Younus H."/>
            <person name="Chow J."/>
            <person name="Chiniquy J."/>
            <person name="Lipzen A."/>
            <person name="Tritt A."/>
            <person name="Sun H."/>
            <person name="Haridas S."/>
            <person name="LaButti K."/>
            <person name="Ohm R.A."/>
            <person name="Kues U."/>
            <person name="Blanchette R.A."/>
            <person name="Grigoriev I.V."/>
            <person name="Minto R.E."/>
            <person name="Hibbett D.S."/>
        </authorList>
    </citation>
    <scope>NUCLEOTIDE SEQUENCE [LARGE SCALE GENOMIC DNA]</scope>
    <source>
        <strain evidence="2 3">FP15055 ss-10</strain>
    </source>
</reference>
<sequence length="181" mass="19455">MARSPPARPHIGVHSTHFSAFDWGDDDAWDSGSDDETAPRKSAPRPVPKASTSSSVAHNSDASSSNLSFSYTHVSAPNPSSYPPREEPPVPKSGWTIVRTGPEDEKEANGPEDSFDDIAAETRRDDADVDGDMILGELEYDTTSVDPDASTLKGRSEKSGIRNDVEAVVTGVYPECNTFLC</sequence>
<dbReference type="EMBL" id="KN880431">
    <property type="protein sequence ID" value="KIY74361.1"/>
    <property type="molecule type" value="Genomic_DNA"/>
</dbReference>
<organism evidence="2 3">
    <name type="scientific">Cylindrobasidium torrendii FP15055 ss-10</name>
    <dbReference type="NCBI Taxonomy" id="1314674"/>
    <lineage>
        <taxon>Eukaryota</taxon>
        <taxon>Fungi</taxon>
        <taxon>Dikarya</taxon>
        <taxon>Basidiomycota</taxon>
        <taxon>Agaricomycotina</taxon>
        <taxon>Agaricomycetes</taxon>
        <taxon>Agaricomycetidae</taxon>
        <taxon>Agaricales</taxon>
        <taxon>Marasmiineae</taxon>
        <taxon>Physalacriaceae</taxon>
        <taxon>Cylindrobasidium</taxon>
    </lineage>
</organism>
<gene>
    <name evidence="2" type="ORF">CYLTODRAFT_3294</name>
</gene>
<dbReference type="OrthoDB" id="3264954at2759"/>
<proteinExistence type="predicted"/>
<feature type="region of interest" description="Disordered" evidence="1">
    <location>
        <begin position="1"/>
        <end position="130"/>
    </location>
</feature>
<evidence type="ECO:0000256" key="1">
    <source>
        <dbReference type="SAM" id="MobiDB-lite"/>
    </source>
</evidence>
<feature type="compositionally biased region" description="Low complexity" evidence="1">
    <location>
        <begin position="50"/>
        <end position="70"/>
    </location>
</feature>
<keyword evidence="3" id="KW-1185">Reference proteome</keyword>
<feature type="compositionally biased region" description="Acidic residues" evidence="1">
    <location>
        <begin position="23"/>
        <end position="36"/>
    </location>
</feature>
<protein>
    <submittedName>
        <fullName evidence="2">Uncharacterized protein</fullName>
    </submittedName>
</protein>
<dbReference type="STRING" id="1314674.A0A0D7BXJ1"/>
<feature type="region of interest" description="Disordered" evidence="1">
    <location>
        <begin position="141"/>
        <end position="160"/>
    </location>
</feature>
<dbReference type="AlphaFoldDB" id="A0A0D7BXJ1"/>
<name>A0A0D7BXJ1_9AGAR</name>
<dbReference type="Proteomes" id="UP000054007">
    <property type="component" value="Unassembled WGS sequence"/>
</dbReference>
<accession>A0A0D7BXJ1</accession>